<evidence type="ECO:0000259" key="25">
    <source>
        <dbReference type="Pfam" id="PF17900"/>
    </source>
</evidence>
<gene>
    <name evidence="26" type="ORF">X777_11688</name>
</gene>
<keyword evidence="7" id="KW-0645">Protease</keyword>
<dbReference type="FunFam" id="2.60.40.1910:FF:000008">
    <property type="entry name" value="Aminopeptidase"/>
    <property type="match status" value="3"/>
</dbReference>
<feature type="chain" id="PRO_5001540762" evidence="22">
    <location>
        <begin position="17"/>
        <end position="2411"/>
    </location>
</feature>
<evidence type="ECO:0000256" key="10">
    <source>
        <dbReference type="ARBA" id="ARBA00022729"/>
    </source>
</evidence>
<evidence type="ECO:0000256" key="22">
    <source>
        <dbReference type="SAM" id="SignalP"/>
    </source>
</evidence>
<evidence type="ECO:0000256" key="5">
    <source>
        <dbReference type="ARBA" id="ARBA00022475"/>
    </source>
</evidence>
<feature type="signal peptide" evidence="22">
    <location>
        <begin position="1"/>
        <end position="16"/>
    </location>
</feature>
<keyword evidence="12 20" id="KW-0862">Zinc</keyword>
<evidence type="ECO:0000313" key="27">
    <source>
        <dbReference type="Proteomes" id="UP000053097"/>
    </source>
</evidence>
<feature type="domain" description="Peptidase M1 membrane alanine aminopeptidase" evidence="23">
    <location>
        <begin position="1983"/>
        <end position="2208"/>
    </location>
</feature>
<dbReference type="Pfam" id="PF11838">
    <property type="entry name" value="ERAP1_C"/>
    <property type="match status" value="3"/>
</dbReference>
<dbReference type="FunFam" id="1.10.390.10:FF:000019">
    <property type="entry name" value="Aminopeptidase"/>
    <property type="match status" value="1"/>
</dbReference>
<evidence type="ECO:0000256" key="21">
    <source>
        <dbReference type="PIRSR" id="PIRSR634016-4"/>
    </source>
</evidence>
<evidence type="ECO:0000259" key="24">
    <source>
        <dbReference type="Pfam" id="PF11838"/>
    </source>
</evidence>
<evidence type="ECO:0000313" key="26">
    <source>
        <dbReference type="EMBL" id="EZA50075.1"/>
    </source>
</evidence>
<organism evidence="26 27">
    <name type="scientific">Ooceraea biroi</name>
    <name type="common">Clonal raider ant</name>
    <name type="synonym">Cerapachys biroi</name>
    <dbReference type="NCBI Taxonomy" id="2015173"/>
    <lineage>
        <taxon>Eukaryota</taxon>
        <taxon>Metazoa</taxon>
        <taxon>Ecdysozoa</taxon>
        <taxon>Arthropoda</taxon>
        <taxon>Hexapoda</taxon>
        <taxon>Insecta</taxon>
        <taxon>Pterygota</taxon>
        <taxon>Neoptera</taxon>
        <taxon>Endopterygota</taxon>
        <taxon>Hymenoptera</taxon>
        <taxon>Apocrita</taxon>
        <taxon>Aculeata</taxon>
        <taxon>Formicoidea</taxon>
        <taxon>Formicidae</taxon>
        <taxon>Dorylinae</taxon>
        <taxon>Ooceraea</taxon>
    </lineage>
</organism>
<dbReference type="Gene3D" id="1.10.390.10">
    <property type="entry name" value="Neutral Protease Domain 2"/>
    <property type="match status" value="3"/>
</dbReference>
<keyword evidence="15" id="KW-0482">Metalloprotease</keyword>
<comment type="similarity">
    <text evidence="3">Belongs to the peptidase M1 family.</text>
</comment>
<dbReference type="InterPro" id="IPR050344">
    <property type="entry name" value="Peptidase_M1_aminopeptidases"/>
</dbReference>
<keyword evidence="27" id="KW-1185">Reference proteome</keyword>
<dbReference type="InterPro" id="IPR034016">
    <property type="entry name" value="M1_APN-typ"/>
</dbReference>
<dbReference type="PANTHER" id="PTHR11533">
    <property type="entry name" value="PROTEASE M1 ZINC METALLOPROTEASE"/>
    <property type="match status" value="1"/>
</dbReference>
<evidence type="ECO:0000256" key="19">
    <source>
        <dbReference type="PIRSR" id="PIRSR634016-1"/>
    </source>
</evidence>
<evidence type="ECO:0000256" key="15">
    <source>
        <dbReference type="ARBA" id="ARBA00023049"/>
    </source>
</evidence>
<keyword evidence="4 26" id="KW-0031">Aminopeptidase</keyword>
<keyword evidence="9 20" id="KW-0479">Metal-binding</keyword>
<dbReference type="InterPro" id="IPR024571">
    <property type="entry name" value="ERAP1-like_C_dom"/>
</dbReference>
<dbReference type="GO" id="GO:0006508">
    <property type="term" value="P:proteolysis"/>
    <property type="evidence" value="ECO:0007669"/>
    <property type="project" value="UniProtKB-KW"/>
</dbReference>
<dbReference type="Pfam" id="PF17900">
    <property type="entry name" value="Peptidase_M1_N"/>
    <property type="match status" value="3"/>
</dbReference>
<keyword evidence="18" id="KW-0449">Lipoprotein</keyword>
<dbReference type="GO" id="GO:0043171">
    <property type="term" value="P:peptide catabolic process"/>
    <property type="evidence" value="ECO:0007669"/>
    <property type="project" value="TreeGrafter"/>
</dbReference>
<dbReference type="STRING" id="2015173.A0A026W1X8"/>
<dbReference type="SUPFAM" id="SSF63737">
    <property type="entry name" value="Leukotriene A4 hydrolase N-terminal domain"/>
    <property type="match status" value="3"/>
</dbReference>
<protein>
    <submittedName>
        <fullName evidence="26">Aminopeptidase N</fullName>
    </submittedName>
</protein>
<keyword evidence="8" id="KW-0812">Transmembrane</keyword>
<evidence type="ECO:0000256" key="12">
    <source>
        <dbReference type="ARBA" id="ARBA00022833"/>
    </source>
</evidence>
<keyword evidence="13" id="KW-0735">Signal-anchor</keyword>
<accession>A0A026W1X8</accession>
<dbReference type="InterPro" id="IPR045357">
    <property type="entry name" value="Aminopeptidase_N-like_N"/>
</dbReference>
<comment type="cofactor">
    <cofactor evidence="20">
        <name>Zn(2+)</name>
        <dbReference type="ChEBI" id="CHEBI:29105"/>
    </cofactor>
    <text evidence="20">Binds 1 zinc ion per subunit.</text>
</comment>
<feature type="domain" description="Aminopeptidase N-like N-terminal" evidence="25">
    <location>
        <begin position="1761"/>
        <end position="1951"/>
    </location>
</feature>
<evidence type="ECO:0000256" key="8">
    <source>
        <dbReference type="ARBA" id="ARBA00022692"/>
    </source>
</evidence>
<feature type="domain" description="Peptidase M1 membrane alanine aminopeptidase" evidence="23">
    <location>
        <begin position="278"/>
        <end position="480"/>
    </location>
</feature>
<dbReference type="FunFam" id="1.10.390.10:FF:000013">
    <property type="entry name" value="Aminopeptidase N"/>
    <property type="match status" value="1"/>
</dbReference>
<evidence type="ECO:0000256" key="6">
    <source>
        <dbReference type="ARBA" id="ARBA00022622"/>
    </source>
</evidence>
<dbReference type="InterPro" id="IPR042097">
    <property type="entry name" value="Aminopeptidase_N-like_N_sf"/>
</dbReference>
<evidence type="ECO:0000256" key="18">
    <source>
        <dbReference type="ARBA" id="ARBA00023288"/>
    </source>
</evidence>
<dbReference type="CDD" id="cd09601">
    <property type="entry name" value="M1_APN-Q_like"/>
    <property type="match status" value="3"/>
</dbReference>
<dbReference type="GO" id="GO:0005737">
    <property type="term" value="C:cytoplasm"/>
    <property type="evidence" value="ECO:0007669"/>
    <property type="project" value="TreeGrafter"/>
</dbReference>
<feature type="domain" description="Aminopeptidase N-like N-terminal" evidence="25">
    <location>
        <begin position="46"/>
        <end position="241"/>
    </location>
</feature>
<dbReference type="GO" id="GO:0008270">
    <property type="term" value="F:zinc ion binding"/>
    <property type="evidence" value="ECO:0007669"/>
    <property type="project" value="InterPro"/>
</dbReference>
<feature type="domain" description="ERAP1-like C-terminal" evidence="24">
    <location>
        <begin position="570"/>
        <end position="842"/>
    </location>
</feature>
<proteinExistence type="inferred from homology"/>
<feature type="domain" description="ERAP1-like C-terminal" evidence="24">
    <location>
        <begin position="1479"/>
        <end position="1743"/>
    </location>
</feature>
<dbReference type="FunFam" id="2.60.40.1730:FF:000012">
    <property type="entry name" value="Aminopeptidase N"/>
    <property type="match status" value="2"/>
</dbReference>
<keyword evidence="5" id="KW-1003">Cell membrane</keyword>
<dbReference type="InterPro" id="IPR001930">
    <property type="entry name" value="Peptidase_M1"/>
</dbReference>
<evidence type="ECO:0000256" key="17">
    <source>
        <dbReference type="ARBA" id="ARBA00023180"/>
    </source>
</evidence>
<dbReference type="InterPro" id="IPR014782">
    <property type="entry name" value="Peptidase_M1_dom"/>
</dbReference>
<evidence type="ECO:0000256" key="1">
    <source>
        <dbReference type="ARBA" id="ARBA00004606"/>
    </source>
</evidence>
<dbReference type="Gene3D" id="1.25.50.20">
    <property type="match status" value="3"/>
</dbReference>
<feature type="site" description="Transition state stabilizer" evidence="21">
    <location>
        <position position="441"/>
    </location>
</feature>
<feature type="active site" description="Proton acceptor" evidence="19">
    <location>
        <position position="348"/>
    </location>
</feature>
<evidence type="ECO:0000256" key="7">
    <source>
        <dbReference type="ARBA" id="ARBA00022670"/>
    </source>
</evidence>
<keyword evidence="16" id="KW-0472">Membrane</keyword>
<feature type="binding site" evidence="20">
    <location>
        <position position="351"/>
    </location>
    <ligand>
        <name>Zn(2+)</name>
        <dbReference type="ChEBI" id="CHEBI:29105"/>
        <note>catalytic</note>
    </ligand>
</feature>
<feature type="binding site" evidence="20">
    <location>
        <position position="347"/>
    </location>
    <ligand>
        <name>Zn(2+)</name>
        <dbReference type="ChEBI" id="CHEBI:29105"/>
        <note>catalytic</note>
    </ligand>
</feature>
<dbReference type="EMBL" id="KK107486">
    <property type="protein sequence ID" value="EZA50075.1"/>
    <property type="molecule type" value="Genomic_DNA"/>
</dbReference>
<dbReference type="Gene3D" id="2.60.40.1730">
    <property type="entry name" value="tricorn interacting facor f3 domain"/>
    <property type="match status" value="3"/>
</dbReference>
<sequence length="2411" mass="278488">MRFVLPLILVLPTCWADLSGDPILENIDPQPIEDIPGNYILPKNVVPKKYHITLEPFIDIPDAGKNFTFEGNVVIDLDVKRRTNTITLHAKELNIREYRVQHAIGKDTIVIKVNDIKGPDPQTDFLILYLESPLAPLHKNPQLIMEYTGTLNDKLHGFYRSSYLTTDNKTRWLATTQFEPTGARQAFPCWDEPGVKAQFNIVIKHDKRFHALSNTPIKDSKEEKDQIVSSFVETPVMSTYLVAFVISDFEKYMKNDTKFNVWTKPHSINSAKHAYDYGQLVLKELDTWTGIPYYKKIGKLDQISIPNFKAGAMENWGLVTYRESALLYTEGKTTTKEKQDIIVVIAHEFAHQWFGNLVTPAWWDYIWLNEGFATFFQHYIVDKVLLANNNETWRLMEQFVVNNVQVSSFGIDSTTKTRPMNANPSVKTTSQISSLFDNIAYKKAASVIRMMHHFLSDAVFQEGIKDYLNRLVARMKNVLPSNLSVNKIMDNWVNKAGYPVITATKNNKSEIELKQERFFLTKPLKQDNTQWYIPIDYLKQDSEQFSKIEWMEPEQPKTLTKMDAKENNKWILINKDQAGYYRVNYDKNNWKLLTEYLKSTEIQNSSINATNRAQLIDDALNLARAGDLDYTTSMGITLYLTKEDDYIPWIAAVRAFDYLDTLLQGTEKYALFKNYVAQRVKSFADKFDIENFASNNTHVDKLAKVLALNAACKYGVEKCEKFAEKEIKEWLEEKKDGKEEKKLLIDYRSTLLCAGLRKADEQTWNKTLEKYETTADKDEQNEILAGLGCVTNEKIVNTFLESTLEKDSGISVFDAMNSVARGNPASFNLLIGFINTNLKTIRGDDNVQSQWLNCNKREKRRRQCVFILVEGGKKNKIHSKLETMKFGIYRRIYTLCASACLRENFFRHFDMVFLRLLLSSGLIFAAATALLVDENSKNGSSEAVDYRLPDNVVPIHYNIKLIPYIEEDNFTFDGEIAASIEICEATRNLSLHAVNLTIDEAVTSLVDSNGDIHAPTTSDYDDLTEILVLNFEDELPPGTYVLNMKYVGILHNDLHGIFKTSYVNEEGDTVWLATTHFEPTWARRAFPCWDEPALKATFNISIKHHQSYTAVSNMPIREQDTDGGEGGTVWTLFHTTPVMSTYLVAFTVSDYVRVPNADGTVNMWCRSELAPYSKLAQDAAEKAGQLLTWYTNSTDRVPKMDHLAVPEFSAGAMENWGLIIYLEKEFAYNEEVHMTNEKKDVVQTVAHEMAHQWFGNVVSPLWWNHVWLSEGFASFFEAYISDQIFKDWRIMETFVTDIQMFSLHMDVAEKVEPIVLEVSNPKELFKRSILSNYRKAPAILRMLHHIITNEVFRNGLIKYLNTHQFSSASSDDLWNALQAALDESDVPHNEYRLKEVMDTWITQRHFPMIRVTRNYKTGETILTQEHFPLDDDKQIDDNKWWIPVTFTTQTNPDFTSTVPTHWLSPDQNITIDGIDPADWIIVNLQATGYYRVNYDIQNWQKIASYLNSDNYTNIHVLNRAQIIDDAYHLLLASQLDMITFMNLASYLSQETDFVAWRPMFNIFYTAQDFYEYPENAFLKPHILEMLNKLVENVGYEEDPNNDDLMKLKRIDALKWACTFGHSKCKSMATIKLNRYLEEPQTHKVPPNLKKWTFCSGIRQANASTWNKVLDKYIEEEEVDILECLAYSEDPDIIINYLNISLSNDTLTLNGNQLFVVYYSILNMHADNELVLDYLLENIKRIAKPNPNDKSVHYRLPNHTRPLLYDLKLNLHLAPDNFTFDGEVLVDIEILNRTRILTLHSKNLMIDENVTHLRVKTGFDFYIPVTYDHNNLTESLSLGFDEELPIGYYILYLRFVGALNDKPYGFYRSSYTDEAGNTVWFAGTNFIPTHARAAFPCWDEPALKATFKIAIKHRYDYTAISNMPVFEVSEIDEDDGKVWTYFGESPVMSTYLVGFLVSDFRNKSNSDDTINVWARSSAISSVGFAHEVAQKAAIELERYTNGSIRVPKVDHVALPGLSNKEVQSWGLVTYREAMMLYKGNSNPIEAYKIADSITFQSIQQWFGNVVTPSWNNVWLNGGIIEYLKHYIIDKIYENWQFKQFFLVRVLHIMLFVDSTFDTQPLNMKLNTVDEISSKFHPYSYENRKASLFLRMLSHCLTEEVFHAGLIKYLNKHKYSVAEPEDLWSALQDALDESTLPKKKFNVQEVMDTWIGQKGYPLVTVIRDQQTGKMAFTQESFRPYENFYFNAQKNTSKMDVANTRWWIPINFATRSNPDFSSTVPTAWLSQKFDEFVITNDTAPQDWVIVNIQRTGFYSVNYDATNWLKIADYLDSENYLKVHALNRAQIISDAMNLMFANKLDPEIFMNITRYLRRETDYTVWNPLFVIFEDAIKFFAYNNGGELLKVSSCDMRHVS</sequence>
<comment type="subcellular location">
    <subcellularLocation>
        <location evidence="2">Cell membrane</location>
        <topology evidence="2">Lipid-anchor</topology>
        <topology evidence="2">GPI-anchor</topology>
    </subcellularLocation>
    <subcellularLocation>
        <location evidence="1">Membrane</location>
        <topology evidence="1">Single-pass type II membrane protein</topology>
    </subcellularLocation>
</comment>
<dbReference type="Proteomes" id="UP000053097">
    <property type="component" value="Unassembled WGS sequence"/>
</dbReference>
<keyword evidence="6" id="KW-0336">GPI-anchor</keyword>
<keyword evidence="11" id="KW-0378">Hydrolase</keyword>
<dbReference type="Pfam" id="PF01433">
    <property type="entry name" value="Peptidase_M1"/>
    <property type="match status" value="3"/>
</dbReference>
<evidence type="ECO:0000256" key="2">
    <source>
        <dbReference type="ARBA" id="ARBA00004609"/>
    </source>
</evidence>
<dbReference type="PRINTS" id="PR00756">
    <property type="entry name" value="ALADIPTASE"/>
</dbReference>
<evidence type="ECO:0000256" key="4">
    <source>
        <dbReference type="ARBA" id="ARBA00022438"/>
    </source>
</evidence>
<evidence type="ECO:0000256" key="3">
    <source>
        <dbReference type="ARBA" id="ARBA00010136"/>
    </source>
</evidence>
<keyword evidence="14" id="KW-1133">Transmembrane helix</keyword>
<dbReference type="GO" id="GO:0005886">
    <property type="term" value="C:plasma membrane"/>
    <property type="evidence" value="ECO:0007669"/>
    <property type="project" value="UniProtKB-SubCell"/>
</dbReference>
<evidence type="ECO:0000256" key="14">
    <source>
        <dbReference type="ARBA" id="ARBA00022989"/>
    </source>
</evidence>
<evidence type="ECO:0000256" key="11">
    <source>
        <dbReference type="ARBA" id="ARBA00022801"/>
    </source>
</evidence>
<dbReference type="GO" id="GO:0070006">
    <property type="term" value="F:metalloaminopeptidase activity"/>
    <property type="evidence" value="ECO:0007669"/>
    <property type="project" value="TreeGrafter"/>
</dbReference>
<dbReference type="OMA" id="SWTQQGG"/>
<dbReference type="InterPro" id="IPR027268">
    <property type="entry name" value="Peptidase_M4/M1_CTD_sf"/>
</dbReference>
<dbReference type="Gene3D" id="2.60.40.1910">
    <property type="match status" value="3"/>
</dbReference>
<dbReference type="PANTHER" id="PTHR11533:SF290">
    <property type="entry name" value="AMINOPEPTIDASE"/>
    <property type="match status" value="1"/>
</dbReference>
<feature type="binding site" evidence="20">
    <location>
        <position position="370"/>
    </location>
    <ligand>
        <name>Zn(2+)</name>
        <dbReference type="ChEBI" id="CHEBI:29105"/>
        <note>catalytic</note>
    </ligand>
</feature>
<feature type="domain" description="Aminopeptidase N-like N-terminal" evidence="25">
    <location>
        <begin position="953"/>
        <end position="1143"/>
    </location>
</feature>
<keyword evidence="17" id="KW-0325">Glycoprotein</keyword>
<dbReference type="OrthoDB" id="7629650at2759"/>
<evidence type="ECO:0000259" key="23">
    <source>
        <dbReference type="Pfam" id="PF01433"/>
    </source>
</evidence>
<evidence type="ECO:0000256" key="9">
    <source>
        <dbReference type="ARBA" id="ARBA00022723"/>
    </source>
</evidence>
<name>A0A026W1X8_OOCBI</name>
<evidence type="ECO:0000256" key="16">
    <source>
        <dbReference type="ARBA" id="ARBA00023136"/>
    </source>
</evidence>
<dbReference type="GO" id="GO:0005615">
    <property type="term" value="C:extracellular space"/>
    <property type="evidence" value="ECO:0007669"/>
    <property type="project" value="TreeGrafter"/>
</dbReference>
<dbReference type="SUPFAM" id="SSF55486">
    <property type="entry name" value="Metalloproteases ('zincins'), catalytic domain"/>
    <property type="match status" value="3"/>
</dbReference>
<dbReference type="GO" id="GO:0042277">
    <property type="term" value="F:peptide binding"/>
    <property type="evidence" value="ECO:0007669"/>
    <property type="project" value="TreeGrafter"/>
</dbReference>
<feature type="domain" description="ERAP1-like C-terminal" evidence="24">
    <location>
        <begin position="2300"/>
        <end position="2391"/>
    </location>
</feature>
<evidence type="ECO:0000256" key="20">
    <source>
        <dbReference type="PIRSR" id="PIRSR634016-3"/>
    </source>
</evidence>
<reference evidence="26 27" key="1">
    <citation type="journal article" date="2014" name="Curr. Biol.">
        <title>The genome of the clonal raider ant Cerapachys biroi.</title>
        <authorList>
            <person name="Oxley P.R."/>
            <person name="Ji L."/>
            <person name="Fetter-Pruneda I."/>
            <person name="McKenzie S.K."/>
            <person name="Li C."/>
            <person name="Hu H."/>
            <person name="Zhang G."/>
            <person name="Kronauer D.J."/>
        </authorList>
    </citation>
    <scope>NUCLEOTIDE SEQUENCE [LARGE SCALE GENOMIC DNA]</scope>
</reference>
<evidence type="ECO:0000256" key="13">
    <source>
        <dbReference type="ARBA" id="ARBA00022968"/>
    </source>
</evidence>
<keyword evidence="10 22" id="KW-0732">Signal</keyword>
<feature type="domain" description="Peptidase M1 membrane alanine aminopeptidase" evidence="23">
    <location>
        <begin position="1196"/>
        <end position="1400"/>
    </location>
</feature>
<dbReference type="GO" id="GO:0098552">
    <property type="term" value="C:side of membrane"/>
    <property type="evidence" value="ECO:0007669"/>
    <property type="project" value="UniProtKB-KW"/>
</dbReference>